<dbReference type="SUPFAM" id="SSF53756">
    <property type="entry name" value="UDP-Glycosyltransferase/glycogen phosphorylase"/>
    <property type="match status" value="1"/>
</dbReference>
<dbReference type="InterPro" id="IPR001296">
    <property type="entry name" value="Glyco_trans_1"/>
</dbReference>
<proteinExistence type="predicted"/>
<reference evidence="4" key="1">
    <citation type="journal article" date="2015" name="Genome Announc.">
        <title>Draft Genome Sequence of Tolypothrix boutellei Strain VB521301.</title>
        <authorList>
            <person name="Chandrababunaidu M.M."/>
            <person name="Singh D."/>
            <person name="Sen D."/>
            <person name="Bhan S."/>
            <person name="Das S."/>
            <person name="Gupta A."/>
            <person name="Adhikary S.P."/>
            <person name="Tripathy S."/>
        </authorList>
    </citation>
    <scope>NUCLEOTIDE SEQUENCE</scope>
    <source>
        <strain evidence="4">VB521301</strain>
    </source>
</reference>
<feature type="domain" description="Glycosyltransferase subfamily 4-like N-terminal" evidence="3">
    <location>
        <begin position="13"/>
        <end position="153"/>
    </location>
</feature>
<dbReference type="EMBL" id="JHEG04000001">
    <property type="protein sequence ID" value="KAF3884594.1"/>
    <property type="molecule type" value="Genomic_DNA"/>
</dbReference>
<dbReference type="PANTHER" id="PTHR46401:SF2">
    <property type="entry name" value="GLYCOSYLTRANSFERASE WBBK-RELATED"/>
    <property type="match status" value="1"/>
</dbReference>
<comment type="caution">
    <text evidence="4">The sequence shown here is derived from an EMBL/GenBank/DDBJ whole genome shotgun (WGS) entry which is preliminary data.</text>
</comment>
<dbReference type="PANTHER" id="PTHR46401">
    <property type="entry name" value="GLYCOSYLTRANSFERASE WBBK-RELATED"/>
    <property type="match status" value="1"/>
</dbReference>
<dbReference type="Gene3D" id="3.40.50.2000">
    <property type="entry name" value="Glycogen Phosphorylase B"/>
    <property type="match status" value="2"/>
</dbReference>
<evidence type="ECO:0000313" key="5">
    <source>
        <dbReference type="Proteomes" id="UP000029738"/>
    </source>
</evidence>
<dbReference type="RefSeq" id="WP_038081156.1">
    <property type="nucleotide sequence ID" value="NZ_JHEG04000001.1"/>
</dbReference>
<dbReference type="PROSITE" id="PS51257">
    <property type="entry name" value="PROKAR_LIPOPROTEIN"/>
    <property type="match status" value="1"/>
</dbReference>
<reference evidence="4" key="2">
    <citation type="submission" date="2019-11" db="EMBL/GenBank/DDBJ databases">
        <title>Improved Assembly of Tolypothrix boutellei genome.</title>
        <authorList>
            <person name="Sarangi A.N."/>
            <person name="Mukherjee M."/>
            <person name="Ghosh S."/>
            <person name="Singh D."/>
            <person name="Das A."/>
            <person name="Kant S."/>
            <person name="Prusty A."/>
            <person name="Tripathy S."/>
        </authorList>
    </citation>
    <scope>NUCLEOTIDE SEQUENCE</scope>
    <source>
        <strain evidence="4">VB521301</strain>
    </source>
</reference>
<accession>A0A8S9SYX6</accession>
<dbReference type="InterPro" id="IPR028098">
    <property type="entry name" value="Glyco_trans_4-like_N"/>
</dbReference>
<dbReference type="Pfam" id="PF00534">
    <property type="entry name" value="Glycos_transf_1"/>
    <property type="match status" value="1"/>
</dbReference>
<dbReference type="AlphaFoldDB" id="A0A8S9SYX6"/>
<gene>
    <name evidence="4" type="ORF">DA73_0400003215</name>
</gene>
<organism evidence="4 5">
    <name type="scientific">Tolypothrix bouteillei VB521301</name>
    <dbReference type="NCBI Taxonomy" id="1479485"/>
    <lineage>
        <taxon>Bacteria</taxon>
        <taxon>Bacillati</taxon>
        <taxon>Cyanobacteriota</taxon>
        <taxon>Cyanophyceae</taxon>
        <taxon>Nostocales</taxon>
        <taxon>Tolypothrichaceae</taxon>
        <taxon>Tolypothrix</taxon>
    </lineage>
</organism>
<evidence type="ECO:0000256" key="1">
    <source>
        <dbReference type="ARBA" id="ARBA00022679"/>
    </source>
</evidence>
<evidence type="ECO:0000259" key="3">
    <source>
        <dbReference type="Pfam" id="PF13439"/>
    </source>
</evidence>
<evidence type="ECO:0000313" key="4">
    <source>
        <dbReference type="EMBL" id="KAF3884594.1"/>
    </source>
</evidence>
<name>A0A8S9SYX6_9CYAN</name>
<dbReference type="CDD" id="cd03801">
    <property type="entry name" value="GT4_PimA-like"/>
    <property type="match status" value="1"/>
</dbReference>
<dbReference type="GO" id="GO:0016757">
    <property type="term" value="F:glycosyltransferase activity"/>
    <property type="evidence" value="ECO:0007669"/>
    <property type="project" value="InterPro"/>
</dbReference>
<dbReference type="Proteomes" id="UP000029738">
    <property type="component" value="Unassembled WGS sequence"/>
</dbReference>
<feature type="domain" description="Glycosyl transferase family 1" evidence="2">
    <location>
        <begin position="162"/>
        <end position="308"/>
    </location>
</feature>
<sequence>MKLCWLIPSDRSGGISPVALSCCQQAAKAGFETTMLLLATPSKIDLENNFRVDSLGLYGSAPEAPAALLQWLKENPQDVLFFNACGEFDVIIPYVTPNTKCVYVVHDTAPQYWQTALKEEENLEAIVAVSETVAIQFRDRLQQPEKLSVIYNGCVFPEQSQLNNLRQDELVFLGGDNPTKGAFDVLKLWKQLVKLGFAGKLHWFGHVTPEFRAKIDKIPHSNRICVYGHVSRDRVFSVAASAKVLLMLSRVEPFGMATIEAMSMGCVPIAWDINTGTKEIVTASKTGLFVPLGKMRALAAQVMYACEHYQTFYSAVIERAHSNFNAAVMWKGYESLIHQVSTLQAIERSKKGQQPTAYQPPIRRFQGIPPRIRLAIREFIGRSPYLGYWLRDLRGW</sequence>
<evidence type="ECO:0000259" key="2">
    <source>
        <dbReference type="Pfam" id="PF00534"/>
    </source>
</evidence>
<protein>
    <submittedName>
        <fullName evidence="4">Glycosyltransferase family 4 protein</fullName>
    </submittedName>
</protein>
<keyword evidence="5" id="KW-1185">Reference proteome</keyword>
<dbReference type="Pfam" id="PF13439">
    <property type="entry name" value="Glyco_transf_4"/>
    <property type="match status" value="1"/>
</dbReference>
<keyword evidence="1" id="KW-0808">Transferase</keyword>